<keyword evidence="2" id="KW-0677">Repeat</keyword>
<feature type="domain" description="Cadherin" evidence="8">
    <location>
        <begin position="372"/>
        <end position="474"/>
    </location>
</feature>
<keyword evidence="3 5" id="KW-0106">Calcium</keyword>
<evidence type="ECO:0000256" key="6">
    <source>
        <dbReference type="SAM" id="MobiDB-lite"/>
    </source>
</evidence>
<reference evidence="9 10" key="1">
    <citation type="submission" date="2024-04" db="EMBL/GenBank/DDBJ databases">
        <authorList>
            <consortium name="Genoscope - CEA"/>
            <person name="William W."/>
        </authorList>
    </citation>
    <scope>NUCLEOTIDE SEQUENCE [LARGE SCALE GENOMIC DNA]</scope>
</reference>
<dbReference type="InterPro" id="IPR039808">
    <property type="entry name" value="Cadherin"/>
</dbReference>
<evidence type="ECO:0000259" key="8">
    <source>
        <dbReference type="PROSITE" id="PS50268"/>
    </source>
</evidence>
<dbReference type="GO" id="GO:0016477">
    <property type="term" value="P:cell migration"/>
    <property type="evidence" value="ECO:0007669"/>
    <property type="project" value="TreeGrafter"/>
</dbReference>
<dbReference type="InterPro" id="IPR020894">
    <property type="entry name" value="Cadherin_CS"/>
</dbReference>
<feature type="transmembrane region" description="Helical" evidence="7">
    <location>
        <begin position="557"/>
        <end position="582"/>
    </location>
</feature>
<dbReference type="Gene3D" id="2.60.40.60">
    <property type="entry name" value="Cadherins"/>
    <property type="match status" value="5"/>
</dbReference>
<keyword evidence="7" id="KW-0812">Transmembrane</keyword>
<feature type="compositionally biased region" description="Basic and acidic residues" evidence="6">
    <location>
        <begin position="647"/>
        <end position="658"/>
    </location>
</feature>
<dbReference type="SMART" id="SM00112">
    <property type="entry name" value="CA"/>
    <property type="match status" value="5"/>
</dbReference>
<dbReference type="AlphaFoldDB" id="A0AAV2I2H3"/>
<feature type="compositionally biased region" description="Acidic residues" evidence="6">
    <location>
        <begin position="795"/>
        <end position="805"/>
    </location>
</feature>
<feature type="domain" description="Cadherin" evidence="8">
    <location>
        <begin position="65"/>
        <end position="179"/>
    </location>
</feature>
<keyword evidence="10" id="KW-1185">Reference proteome</keyword>
<dbReference type="EMBL" id="CAXITT010000335">
    <property type="protein sequence ID" value="CAL1539295.1"/>
    <property type="molecule type" value="Genomic_DNA"/>
</dbReference>
<evidence type="ECO:0000256" key="7">
    <source>
        <dbReference type="SAM" id="Phobius"/>
    </source>
</evidence>
<dbReference type="InterPro" id="IPR002126">
    <property type="entry name" value="Cadherin-like_dom"/>
</dbReference>
<dbReference type="Proteomes" id="UP001497497">
    <property type="component" value="Unassembled WGS sequence"/>
</dbReference>
<dbReference type="SUPFAM" id="SSF49313">
    <property type="entry name" value="Cadherin-like"/>
    <property type="match status" value="4"/>
</dbReference>
<dbReference type="InterPro" id="IPR015919">
    <property type="entry name" value="Cadherin-like_sf"/>
</dbReference>
<dbReference type="GO" id="GO:0016342">
    <property type="term" value="C:catenin complex"/>
    <property type="evidence" value="ECO:0007669"/>
    <property type="project" value="TreeGrafter"/>
</dbReference>
<keyword evidence="7" id="KW-1133">Transmembrane helix</keyword>
<feature type="domain" description="Cadherin" evidence="8">
    <location>
        <begin position="8"/>
        <end position="64"/>
    </location>
</feature>
<feature type="region of interest" description="Disordered" evidence="6">
    <location>
        <begin position="747"/>
        <end position="817"/>
    </location>
</feature>
<proteinExistence type="predicted"/>
<dbReference type="PANTHER" id="PTHR24027:SF438">
    <property type="entry name" value="CADHERIN 23"/>
    <property type="match status" value="1"/>
</dbReference>
<gene>
    <name evidence="9" type="ORF">GSLYS_00013114001</name>
</gene>
<comment type="caution">
    <text evidence="9">The sequence shown here is derived from an EMBL/GenBank/DDBJ whole genome shotgun (WGS) entry which is preliminary data.</text>
</comment>
<protein>
    <recommendedName>
        <fullName evidence="8">Cadherin domain-containing protein</fullName>
    </recommendedName>
</protein>
<keyword evidence="4 7" id="KW-0472">Membrane</keyword>
<name>A0AAV2I2H3_LYMST</name>
<feature type="compositionally biased region" description="Basic and acidic residues" evidence="6">
    <location>
        <begin position="709"/>
        <end position="720"/>
    </location>
</feature>
<comment type="subcellular location">
    <subcellularLocation>
        <location evidence="1">Membrane</location>
    </subcellularLocation>
</comment>
<dbReference type="GO" id="GO:0045296">
    <property type="term" value="F:cadherin binding"/>
    <property type="evidence" value="ECO:0007669"/>
    <property type="project" value="TreeGrafter"/>
</dbReference>
<evidence type="ECO:0000256" key="4">
    <source>
        <dbReference type="ARBA" id="ARBA00023136"/>
    </source>
</evidence>
<dbReference type="PROSITE" id="PS00232">
    <property type="entry name" value="CADHERIN_1"/>
    <property type="match status" value="3"/>
</dbReference>
<dbReference type="Pfam" id="PF00028">
    <property type="entry name" value="Cadherin"/>
    <property type="match status" value="1"/>
</dbReference>
<evidence type="ECO:0000313" key="10">
    <source>
        <dbReference type="Proteomes" id="UP001497497"/>
    </source>
</evidence>
<dbReference type="PANTHER" id="PTHR24027">
    <property type="entry name" value="CADHERIN-23"/>
    <property type="match status" value="1"/>
</dbReference>
<dbReference type="CDD" id="cd11304">
    <property type="entry name" value="Cadherin_repeat"/>
    <property type="match status" value="5"/>
</dbReference>
<dbReference type="PRINTS" id="PR00205">
    <property type="entry name" value="CADHERIN"/>
</dbReference>
<evidence type="ECO:0000313" key="9">
    <source>
        <dbReference type="EMBL" id="CAL1539295.1"/>
    </source>
</evidence>
<dbReference type="GO" id="GO:0007156">
    <property type="term" value="P:homophilic cell adhesion via plasma membrane adhesion molecules"/>
    <property type="evidence" value="ECO:0007669"/>
    <property type="project" value="InterPro"/>
</dbReference>
<evidence type="ECO:0000256" key="2">
    <source>
        <dbReference type="ARBA" id="ARBA00022737"/>
    </source>
</evidence>
<dbReference type="GO" id="GO:0008013">
    <property type="term" value="F:beta-catenin binding"/>
    <property type="evidence" value="ECO:0007669"/>
    <property type="project" value="TreeGrafter"/>
</dbReference>
<organism evidence="9 10">
    <name type="scientific">Lymnaea stagnalis</name>
    <name type="common">Great pond snail</name>
    <name type="synonym">Helix stagnalis</name>
    <dbReference type="NCBI Taxonomy" id="6523"/>
    <lineage>
        <taxon>Eukaryota</taxon>
        <taxon>Metazoa</taxon>
        <taxon>Spiralia</taxon>
        <taxon>Lophotrochozoa</taxon>
        <taxon>Mollusca</taxon>
        <taxon>Gastropoda</taxon>
        <taxon>Heterobranchia</taxon>
        <taxon>Euthyneura</taxon>
        <taxon>Panpulmonata</taxon>
        <taxon>Hygrophila</taxon>
        <taxon>Lymnaeoidea</taxon>
        <taxon>Lymnaeidae</taxon>
        <taxon>Lymnaea</taxon>
    </lineage>
</organism>
<feature type="domain" description="Cadherin" evidence="8">
    <location>
        <begin position="180"/>
        <end position="371"/>
    </location>
</feature>
<evidence type="ECO:0000256" key="1">
    <source>
        <dbReference type="ARBA" id="ARBA00004370"/>
    </source>
</evidence>
<dbReference type="PROSITE" id="PS50268">
    <property type="entry name" value="CADHERIN_2"/>
    <property type="match status" value="4"/>
</dbReference>
<evidence type="ECO:0000256" key="5">
    <source>
        <dbReference type="PROSITE-ProRule" id="PRU00043"/>
    </source>
</evidence>
<dbReference type="GO" id="GO:0005509">
    <property type="term" value="F:calcium ion binding"/>
    <property type="evidence" value="ECO:0007669"/>
    <property type="project" value="UniProtKB-UniRule"/>
</dbReference>
<accession>A0AAV2I2H3</accession>
<feature type="region of interest" description="Disordered" evidence="6">
    <location>
        <begin position="644"/>
        <end position="734"/>
    </location>
</feature>
<sequence>MPSDLNITIDNVTAKVKILTQLDHEVKSEYSVTITATQVDNDQMRTSAILIIEVEDINDNWPKFTNQVTDITISEMTQVNTYLVLMNAKDEDQGENAKFDYNITSDDLQAFGLKYDNVTSQFWLTVVNASALRGKVEVHVKVHLREKEKAVGSPCADTSACSTDITVHIQDYNDHMPIFPDPLYEFTIFSHSPENWPVGKIEANDLDKGDNARITYSLKFIPPITDCSKVIINETSGAITLSKPMTVISTCYFLATACDNPVDSLLQRCATVSVTVKVIEGSTGGNGSVEVHDVTIPENIPLGTLVTVLPITGLITNSTEFRTDHDSILTNTVIDREKQDTYRLVFVNREYVDSLIVNIHVDDVNDNPPVLTSHTYNLNILDDAQIGQTVLQVNASDADLKNNAALSYSIHGGSPWFSINPDSGSVQLVRFWPTASEMIIIVHDKGLPSLQDMAVVKISGPSPNQTAVVILPVAISSLNSDLKGVTNKLSSILGVDIKIHNTESLSDAPDMGSRVQISAKGKNGEKLRVDEIDSLLKVHAKEIYSSFKEEANSAGVWTAPFIAVLVISIVLFLVLIASCIMLKRQRTKYKRTNRLFEKLNRDTTIYDAAHKKTTSAEGNGSINGSILQNGSLPVSHSLASNVFDNPAYRHDDTPDSDSHGYASPQDGDTSPRAGDASQQDGDSHSVEAPQSGYVNVPVPNIPQVDFEDENKKETKTDSPRLPRASQYGSSLISEVQRVTEPVHKTMINVKMPPTSSSDLDDPNATHVDYDGTKFPNQFDRRSSEADSGVPGDVVYDGDADDGEEAADSHEKDLPTVSPHAVNTHLDRLDSSLDLVKHDSAADSNKDIHDLLPEEPEPDYAKKVRFNENSAAAFQTSEQAVERFDTEIPIPDTNIADPFYFGENEMTAL</sequence>
<evidence type="ECO:0000256" key="3">
    <source>
        <dbReference type="ARBA" id="ARBA00022837"/>
    </source>
</evidence>